<gene>
    <name evidence="2" type="ORF">F9U64_21530</name>
</gene>
<name>A0A7C8KM85_9BACI</name>
<dbReference type="OrthoDB" id="2186822at2"/>
<dbReference type="AlphaFoldDB" id="A0A7C8KM85"/>
<keyword evidence="1" id="KW-0812">Transmembrane</keyword>
<protein>
    <submittedName>
        <fullName evidence="2">Uncharacterized protein</fullName>
    </submittedName>
</protein>
<accession>A0A7C8KM85</accession>
<evidence type="ECO:0000313" key="2">
    <source>
        <dbReference type="EMBL" id="KAB8125838.1"/>
    </source>
</evidence>
<evidence type="ECO:0000313" key="3">
    <source>
        <dbReference type="Proteomes" id="UP000480246"/>
    </source>
</evidence>
<sequence length="205" mass="23692">MEYITALTDLWNEGWYWKKMIIAGIIFILGIIIWLFFGKSYFLIEEAIESEFDRLSAQHWFLSFRKNKRAQLYSQAVSKASSQHSEKYPHYILCKTMGGFMQLAFSILFFLGIGGGLYHWLNDGEPSPVAENEYYEQDEGYAEYETEDSPGVHHVEPHYVEGYYRSDGTYVEGYQRGGDSGYYRSDPDSSTSNNIGGYINSFLDN</sequence>
<keyword evidence="1" id="KW-1133">Transmembrane helix</keyword>
<reference evidence="2 3" key="1">
    <citation type="submission" date="2019-10" db="EMBL/GenBank/DDBJ databases">
        <title>Gracilibacillus sp. nov. isolated from rice seeds.</title>
        <authorList>
            <person name="He S."/>
        </authorList>
    </citation>
    <scope>NUCLEOTIDE SEQUENCE [LARGE SCALE GENOMIC DNA]</scope>
    <source>
        <strain evidence="2 3">TD8</strain>
    </source>
</reference>
<evidence type="ECO:0000256" key="1">
    <source>
        <dbReference type="SAM" id="Phobius"/>
    </source>
</evidence>
<keyword evidence="3" id="KW-1185">Reference proteome</keyword>
<dbReference type="RefSeq" id="WP_153406940.1">
    <property type="nucleotide sequence ID" value="NZ_ML762457.1"/>
</dbReference>
<proteinExistence type="predicted"/>
<dbReference type="Proteomes" id="UP000480246">
    <property type="component" value="Unassembled WGS sequence"/>
</dbReference>
<comment type="caution">
    <text evidence="2">The sequence shown here is derived from an EMBL/GenBank/DDBJ whole genome shotgun (WGS) entry which is preliminary data.</text>
</comment>
<feature type="transmembrane region" description="Helical" evidence="1">
    <location>
        <begin position="20"/>
        <end position="37"/>
    </location>
</feature>
<keyword evidence="1" id="KW-0472">Membrane</keyword>
<feature type="transmembrane region" description="Helical" evidence="1">
    <location>
        <begin position="100"/>
        <end position="121"/>
    </location>
</feature>
<organism evidence="2 3">
    <name type="scientific">Gracilibacillus oryzae</name>
    <dbReference type="NCBI Taxonomy" id="1672701"/>
    <lineage>
        <taxon>Bacteria</taxon>
        <taxon>Bacillati</taxon>
        <taxon>Bacillota</taxon>
        <taxon>Bacilli</taxon>
        <taxon>Bacillales</taxon>
        <taxon>Bacillaceae</taxon>
        <taxon>Gracilibacillus</taxon>
    </lineage>
</organism>
<dbReference type="EMBL" id="WEID01000124">
    <property type="protein sequence ID" value="KAB8125838.1"/>
    <property type="molecule type" value="Genomic_DNA"/>
</dbReference>